<feature type="transmembrane region" description="Helical" evidence="7">
    <location>
        <begin position="39"/>
        <end position="59"/>
    </location>
</feature>
<dbReference type="EMBL" id="CAFAAH010000134">
    <property type="protein sequence ID" value="CAB4799856.1"/>
    <property type="molecule type" value="Genomic_DNA"/>
</dbReference>
<dbReference type="SMART" id="SM00387">
    <property type="entry name" value="HATPase_c"/>
    <property type="match status" value="1"/>
</dbReference>
<accession>A0A6J7PC92</accession>
<reference evidence="13" key="1">
    <citation type="submission" date="2020-05" db="EMBL/GenBank/DDBJ databases">
        <authorList>
            <person name="Chiriac C."/>
            <person name="Salcher M."/>
            <person name="Ghai R."/>
            <person name="Kavagutti S V."/>
        </authorList>
    </citation>
    <scope>NUCLEOTIDE SEQUENCE</scope>
</reference>
<dbReference type="PRINTS" id="PR00344">
    <property type="entry name" value="BCTRLSENSOR"/>
</dbReference>
<dbReference type="CDD" id="cd00075">
    <property type="entry name" value="HATPase"/>
    <property type="match status" value="1"/>
</dbReference>
<dbReference type="AlphaFoldDB" id="A0A6J7PC92"/>
<dbReference type="InterPro" id="IPR036097">
    <property type="entry name" value="HisK_dim/P_sf"/>
</dbReference>
<dbReference type="SMART" id="SM00388">
    <property type="entry name" value="HisKA"/>
    <property type="match status" value="1"/>
</dbReference>
<dbReference type="Gene3D" id="3.30.565.10">
    <property type="entry name" value="Histidine kinase-like ATPase, C-terminal domain"/>
    <property type="match status" value="1"/>
</dbReference>
<dbReference type="SUPFAM" id="SSF47384">
    <property type="entry name" value="Homodimeric domain of signal transducing histidine kinase"/>
    <property type="match status" value="1"/>
</dbReference>
<keyword evidence="3" id="KW-0597">Phosphoprotein</keyword>
<evidence type="ECO:0000256" key="3">
    <source>
        <dbReference type="ARBA" id="ARBA00022553"/>
    </source>
</evidence>
<feature type="transmembrane region" description="Helical" evidence="7">
    <location>
        <begin position="71"/>
        <end position="89"/>
    </location>
</feature>
<dbReference type="SUPFAM" id="SSF55874">
    <property type="entry name" value="ATPase domain of HSP90 chaperone/DNA topoisomerase II/histidine kinase"/>
    <property type="match status" value="1"/>
</dbReference>
<keyword evidence="5" id="KW-0418">Kinase</keyword>
<evidence type="ECO:0000256" key="1">
    <source>
        <dbReference type="ARBA" id="ARBA00000085"/>
    </source>
</evidence>
<comment type="catalytic activity">
    <reaction evidence="1">
        <text>ATP + protein L-histidine = ADP + protein N-phospho-L-histidine.</text>
        <dbReference type="EC" id="2.7.13.3"/>
    </reaction>
</comment>
<evidence type="ECO:0000313" key="11">
    <source>
        <dbReference type="EMBL" id="CAB4867011.1"/>
    </source>
</evidence>
<dbReference type="Pfam" id="PF02518">
    <property type="entry name" value="HATPase_c"/>
    <property type="match status" value="1"/>
</dbReference>
<dbReference type="InterPro" id="IPR004358">
    <property type="entry name" value="Sig_transdc_His_kin-like_C"/>
</dbReference>
<dbReference type="FunFam" id="1.10.287.130:FF:000001">
    <property type="entry name" value="Two-component sensor histidine kinase"/>
    <property type="match status" value="1"/>
</dbReference>
<keyword evidence="7" id="KW-1133">Transmembrane helix</keyword>
<gene>
    <name evidence="9" type="ORF">UFOPK2242_01161</name>
    <name evidence="10" type="ORF">UFOPK2996_01008</name>
    <name evidence="11" type="ORF">UFOPK3317_00703</name>
    <name evidence="12" type="ORF">UFOPK3974_00798</name>
    <name evidence="13" type="ORF">UFOPK4071_00252</name>
</gene>
<dbReference type="InterPro" id="IPR029016">
    <property type="entry name" value="GAF-like_dom_sf"/>
</dbReference>
<dbReference type="Pfam" id="PF13185">
    <property type="entry name" value="GAF_2"/>
    <property type="match status" value="1"/>
</dbReference>
<dbReference type="EC" id="2.7.13.3" evidence="2"/>
<dbReference type="Gene3D" id="1.10.287.130">
    <property type="match status" value="1"/>
</dbReference>
<dbReference type="GO" id="GO:0000155">
    <property type="term" value="F:phosphorelay sensor kinase activity"/>
    <property type="evidence" value="ECO:0007669"/>
    <property type="project" value="InterPro"/>
</dbReference>
<dbReference type="EMBL" id="CAFBOR010000101">
    <property type="protein sequence ID" value="CAB4988362.1"/>
    <property type="molecule type" value="Genomic_DNA"/>
</dbReference>
<keyword evidence="7" id="KW-0812">Transmembrane</keyword>
<dbReference type="PROSITE" id="PS50109">
    <property type="entry name" value="HIS_KIN"/>
    <property type="match status" value="1"/>
</dbReference>
<evidence type="ECO:0000256" key="2">
    <source>
        <dbReference type="ARBA" id="ARBA00012438"/>
    </source>
</evidence>
<evidence type="ECO:0000256" key="4">
    <source>
        <dbReference type="ARBA" id="ARBA00022679"/>
    </source>
</evidence>
<evidence type="ECO:0000256" key="7">
    <source>
        <dbReference type="SAM" id="Phobius"/>
    </source>
</evidence>
<evidence type="ECO:0000259" key="8">
    <source>
        <dbReference type="PROSITE" id="PS50109"/>
    </source>
</evidence>
<dbReference type="PANTHER" id="PTHR43711">
    <property type="entry name" value="TWO-COMPONENT HISTIDINE KINASE"/>
    <property type="match status" value="1"/>
</dbReference>
<evidence type="ECO:0000313" key="13">
    <source>
        <dbReference type="EMBL" id="CAB5003037.1"/>
    </source>
</evidence>
<dbReference type="EMBL" id="CAFBLK010000101">
    <property type="protein sequence ID" value="CAB4867011.1"/>
    <property type="molecule type" value="Genomic_DNA"/>
</dbReference>
<dbReference type="InterPro" id="IPR003594">
    <property type="entry name" value="HATPase_dom"/>
</dbReference>
<dbReference type="InterPro" id="IPR050736">
    <property type="entry name" value="Sensor_HK_Regulatory"/>
</dbReference>
<dbReference type="SMART" id="SM00065">
    <property type="entry name" value="GAF"/>
    <property type="match status" value="1"/>
</dbReference>
<evidence type="ECO:0000313" key="12">
    <source>
        <dbReference type="EMBL" id="CAB4988362.1"/>
    </source>
</evidence>
<evidence type="ECO:0000256" key="5">
    <source>
        <dbReference type="ARBA" id="ARBA00022777"/>
    </source>
</evidence>
<dbReference type="InterPro" id="IPR005467">
    <property type="entry name" value="His_kinase_dom"/>
</dbReference>
<keyword evidence="7" id="KW-0472">Membrane</keyword>
<dbReference type="InterPro" id="IPR003018">
    <property type="entry name" value="GAF"/>
</dbReference>
<dbReference type="Pfam" id="PF00512">
    <property type="entry name" value="HisKA"/>
    <property type="match status" value="1"/>
</dbReference>
<dbReference type="EMBL" id="CAFBPF010000016">
    <property type="protein sequence ID" value="CAB5003037.1"/>
    <property type="molecule type" value="Genomic_DNA"/>
</dbReference>
<keyword evidence="6" id="KW-0902">Two-component regulatory system</keyword>
<dbReference type="SUPFAM" id="SSF55781">
    <property type="entry name" value="GAF domain-like"/>
    <property type="match status" value="1"/>
</dbReference>
<feature type="domain" description="Histidine kinase" evidence="8">
    <location>
        <begin position="296"/>
        <end position="505"/>
    </location>
</feature>
<proteinExistence type="predicted"/>
<sequence>MDQLPGEINQRIKREARVAGISRRKAPSIEVIEQRRMQLWVLTVLVVIALAAASALASWAGPESSLGAGQWILRSAVALLGVGFVAYAVEKELHLHRLLRLLTDERVLNAAYSQSLDMNRALSAAGKALNSALELDEVLGAILASASQLLGARSGSVMLLEDDAYLRVVAVRGGHLFRDARVRVGESVAGRVAETRAPLLVNGDAVDLGLRDGSKRGGEDGSAMSVPLVNRGQLLGVLNVRAPGSVQFDDYDLQTLSLFAEPVAAAIAKAGLYAAEKAHVAELVESDRMKSQFVASVSHELRTPITSIRGAVAATRLVNDAAQRNELLDVIERQSVRLQGMVEEILASARMERESNDSPVMLRKVDLAALVRLAALDAQLAGRPVTVEAPAVCEVRADSEGLRRVVGNLIENAHKYGSVPITVTLECDAEHVMLSVLDSGPGVPAEERSRIFERFYRTDPNGVQPGLGLGLSIVRGVVESSGGSVYVEDAPGGGAAFRVVLHTPADDRREEAHVN</sequence>
<dbReference type="PANTHER" id="PTHR43711:SF1">
    <property type="entry name" value="HISTIDINE KINASE 1"/>
    <property type="match status" value="1"/>
</dbReference>
<evidence type="ECO:0000256" key="6">
    <source>
        <dbReference type="ARBA" id="ARBA00023012"/>
    </source>
</evidence>
<dbReference type="InterPro" id="IPR003661">
    <property type="entry name" value="HisK_dim/P_dom"/>
</dbReference>
<dbReference type="InterPro" id="IPR036890">
    <property type="entry name" value="HATPase_C_sf"/>
</dbReference>
<organism evidence="13">
    <name type="scientific">freshwater metagenome</name>
    <dbReference type="NCBI Taxonomy" id="449393"/>
    <lineage>
        <taxon>unclassified sequences</taxon>
        <taxon>metagenomes</taxon>
        <taxon>ecological metagenomes</taxon>
    </lineage>
</organism>
<keyword evidence="4" id="KW-0808">Transferase</keyword>
<dbReference type="CDD" id="cd00082">
    <property type="entry name" value="HisKA"/>
    <property type="match status" value="1"/>
</dbReference>
<evidence type="ECO:0000313" key="9">
    <source>
        <dbReference type="EMBL" id="CAB4664596.1"/>
    </source>
</evidence>
<dbReference type="Gene3D" id="3.30.450.40">
    <property type="match status" value="1"/>
</dbReference>
<evidence type="ECO:0000313" key="10">
    <source>
        <dbReference type="EMBL" id="CAB4799856.1"/>
    </source>
</evidence>
<name>A0A6J7PC92_9ZZZZ</name>
<dbReference type="EMBL" id="CAEZWM010000156">
    <property type="protein sequence ID" value="CAB4664596.1"/>
    <property type="molecule type" value="Genomic_DNA"/>
</dbReference>
<protein>
    <recommendedName>
        <fullName evidence="2">histidine kinase</fullName>
        <ecNumber evidence="2">2.7.13.3</ecNumber>
    </recommendedName>
</protein>